<dbReference type="FunFam" id="3.30.360.10:FF:000005">
    <property type="entry name" value="Homoserine dehydrogenase"/>
    <property type="match status" value="1"/>
</dbReference>
<evidence type="ECO:0000256" key="6">
    <source>
        <dbReference type="ARBA" id="ARBA00022605"/>
    </source>
</evidence>
<keyword evidence="7 12" id="KW-0791">Threonine biosynthesis</keyword>
<proteinExistence type="inferred from homology"/>
<dbReference type="InterPro" id="IPR022697">
    <property type="entry name" value="HDH_short"/>
</dbReference>
<evidence type="ECO:0000256" key="2">
    <source>
        <dbReference type="ARBA" id="ARBA00005062"/>
    </source>
</evidence>
<evidence type="ECO:0000256" key="1">
    <source>
        <dbReference type="ARBA" id="ARBA00005056"/>
    </source>
</evidence>
<feature type="binding site" evidence="14">
    <location>
        <position position="96"/>
    </location>
    <ligand>
        <name>NADPH</name>
        <dbReference type="ChEBI" id="CHEBI:57783"/>
    </ligand>
</feature>
<evidence type="ECO:0000313" key="17">
    <source>
        <dbReference type="EMBL" id="HCS93268.1"/>
    </source>
</evidence>
<keyword evidence="8 12" id="KW-0560">Oxidoreductase</keyword>
<dbReference type="GO" id="GO:0009088">
    <property type="term" value="P:threonine biosynthetic process"/>
    <property type="evidence" value="ECO:0007669"/>
    <property type="project" value="UniProtKB-UniPathway"/>
</dbReference>
<dbReference type="InterPro" id="IPR001342">
    <property type="entry name" value="HDH_cat"/>
</dbReference>
<dbReference type="GO" id="GO:0009086">
    <property type="term" value="P:methionine biosynthetic process"/>
    <property type="evidence" value="ECO:0007669"/>
    <property type="project" value="UniProtKB-KW"/>
</dbReference>
<dbReference type="Proteomes" id="UP000262195">
    <property type="component" value="Unassembled WGS sequence"/>
</dbReference>
<evidence type="ECO:0000256" key="9">
    <source>
        <dbReference type="ARBA" id="ARBA00023053"/>
    </source>
</evidence>
<keyword evidence="10 12" id="KW-0486">Methionine biosynthesis</keyword>
<evidence type="ECO:0000256" key="10">
    <source>
        <dbReference type="ARBA" id="ARBA00023167"/>
    </source>
</evidence>
<dbReference type="InterPro" id="IPR005106">
    <property type="entry name" value="Asp/hSer_DH_NAD-bd"/>
</dbReference>
<evidence type="ECO:0000256" key="5">
    <source>
        <dbReference type="ARBA" id="ARBA00013376"/>
    </source>
</evidence>
<comment type="similarity">
    <text evidence="3 12">Belongs to the homoserine dehydrogenase family.</text>
</comment>
<evidence type="ECO:0000256" key="3">
    <source>
        <dbReference type="ARBA" id="ARBA00006753"/>
    </source>
</evidence>
<dbReference type="PIRSF" id="PIRSF036497">
    <property type="entry name" value="HDH_short"/>
    <property type="match status" value="1"/>
</dbReference>
<dbReference type="NCBIfam" id="NF004976">
    <property type="entry name" value="PRK06349.1"/>
    <property type="match status" value="1"/>
</dbReference>
<evidence type="ECO:0000259" key="15">
    <source>
        <dbReference type="Pfam" id="PF00742"/>
    </source>
</evidence>
<comment type="pathway">
    <text evidence="1">Amino-acid biosynthesis; L-threonine biosynthesis; L-threonine from L-aspartate: step 3/5.</text>
</comment>
<dbReference type="UniPathway" id="UPA00050">
    <property type="reaction ID" value="UER00063"/>
</dbReference>
<comment type="pathway">
    <text evidence="2">Amino-acid biosynthesis; L-methionine biosynthesis via de novo pathway; L-homoserine from L-aspartate: step 3/3.</text>
</comment>
<keyword evidence="9" id="KW-0915">Sodium</keyword>
<dbReference type="PANTHER" id="PTHR43331:SF1">
    <property type="entry name" value="HOMOSERINE DEHYDROGENASE"/>
    <property type="match status" value="1"/>
</dbReference>
<dbReference type="GO" id="GO:0050661">
    <property type="term" value="F:NADP binding"/>
    <property type="evidence" value="ECO:0007669"/>
    <property type="project" value="InterPro"/>
</dbReference>
<comment type="caution">
    <text evidence="17">The sequence shown here is derived from an EMBL/GenBank/DDBJ whole genome shotgun (WGS) entry which is preliminary data.</text>
</comment>
<dbReference type="Pfam" id="PF00742">
    <property type="entry name" value="Homoserine_dh"/>
    <property type="match status" value="1"/>
</dbReference>
<feature type="active site" description="Proton donor" evidence="13">
    <location>
        <position position="196"/>
    </location>
</feature>
<feature type="binding site" evidence="14">
    <location>
        <position position="181"/>
    </location>
    <ligand>
        <name>L-homoserine</name>
        <dbReference type="ChEBI" id="CHEBI:57476"/>
    </ligand>
</feature>
<dbReference type="SUPFAM" id="SSF55347">
    <property type="entry name" value="Glyceraldehyde-3-phosphate dehydrogenase-like, C-terminal domain"/>
    <property type="match status" value="1"/>
</dbReference>
<reference evidence="17 18" key="1">
    <citation type="journal article" date="2018" name="Nat. Biotechnol.">
        <title>A standardized bacterial taxonomy based on genome phylogeny substantially revises the tree of life.</title>
        <authorList>
            <person name="Parks D.H."/>
            <person name="Chuvochina M."/>
            <person name="Waite D.W."/>
            <person name="Rinke C."/>
            <person name="Skarshewski A."/>
            <person name="Chaumeil P.A."/>
            <person name="Hugenholtz P."/>
        </authorList>
    </citation>
    <scope>NUCLEOTIDE SEQUENCE [LARGE SCALE GENOMIC DNA]</scope>
    <source>
        <strain evidence="17">UBA11306</strain>
    </source>
</reference>
<name>A0A3D4S3W7_9ENTE</name>
<gene>
    <name evidence="17" type="ORF">DIW15_00985</name>
</gene>
<keyword evidence="12 14" id="KW-0521">NADP</keyword>
<evidence type="ECO:0000256" key="7">
    <source>
        <dbReference type="ARBA" id="ARBA00022697"/>
    </source>
</evidence>
<dbReference type="EC" id="1.1.1.3" evidence="4 12"/>
<evidence type="ECO:0000256" key="12">
    <source>
        <dbReference type="PIRNR" id="PIRNR036497"/>
    </source>
</evidence>
<evidence type="ECO:0000256" key="13">
    <source>
        <dbReference type="PIRSR" id="PIRSR036497-1"/>
    </source>
</evidence>
<dbReference type="Gene3D" id="3.30.360.10">
    <property type="entry name" value="Dihydrodipicolinate Reductase, domain 2"/>
    <property type="match status" value="1"/>
</dbReference>
<dbReference type="PANTHER" id="PTHR43331">
    <property type="entry name" value="HOMOSERINE DEHYDROGENASE"/>
    <property type="match status" value="1"/>
</dbReference>
<comment type="catalytic activity">
    <reaction evidence="11">
        <text>L-homoserine + NADP(+) = L-aspartate 4-semialdehyde + NADPH + H(+)</text>
        <dbReference type="Rhea" id="RHEA:15761"/>
        <dbReference type="ChEBI" id="CHEBI:15378"/>
        <dbReference type="ChEBI" id="CHEBI:57476"/>
        <dbReference type="ChEBI" id="CHEBI:57783"/>
        <dbReference type="ChEBI" id="CHEBI:58349"/>
        <dbReference type="ChEBI" id="CHEBI:537519"/>
        <dbReference type="EC" id="1.1.1.3"/>
    </reaction>
    <physiologicalReaction direction="right-to-left" evidence="11">
        <dbReference type="Rhea" id="RHEA:15763"/>
    </physiologicalReaction>
</comment>
<keyword evidence="6 12" id="KW-0028">Amino-acid biosynthesis</keyword>
<evidence type="ECO:0000256" key="14">
    <source>
        <dbReference type="PIRSR" id="PIRSR036497-2"/>
    </source>
</evidence>
<evidence type="ECO:0000256" key="4">
    <source>
        <dbReference type="ARBA" id="ARBA00013213"/>
    </source>
</evidence>
<dbReference type="STRING" id="1121105.GCA_000421665_01253"/>
<dbReference type="EMBL" id="DQHO01000006">
    <property type="protein sequence ID" value="HCS93268.1"/>
    <property type="molecule type" value="Genomic_DNA"/>
</dbReference>
<dbReference type="Gene3D" id="3.40.50.720">
    <property type="entry name" value="NAD(P)-binding Rossmann-like Domain"/>
    <property type="match status" value="1"/>
</dbReference>
<dbReference type="AlphaFoldDB" id="A0A3D4S3W7"/>
<dbReference type="SUPFAM" id="SSF51735">
    <property type="entry name" value="NAD(P)-binding Rossmann-fold domains"/>
    <property type="match status" value="1"/>
</dbReference>
<organism evidence="17 18">
    <name type="scientific">Bavariicoccus seileri</name>
    <dbReference type="NCBI Taxonomy" id="549685"/>
    <lineage>
        <taxon>Bacteria</taxon>
        <taxon>Bacillati</taxon>
        <taxon>Bacillota</taxon>
        <taxon>Bacilli</taxon>
        <taxon>Lactobacillales</taxon>
        <taxon>Enterococcaceae</taxon>
        <taxon>Bavariicoccus</taxon>
    </lineage>
</organism>
<accession>A0A3D4S3W7</accession>
<sequence length="363" mass="39428">MQGGYFVNIAVLGFGTVGKGVVEIVDGSESDCSIKTIFAREKYRNEIGDRLETNFDNILQDESIAIIVEVLGGETFAYDCIKRALNAHKHVVTANKNIISKHFIELTSLAKENHVALHYEASVGGGIPVIQTLIKSSATDQVYAISGVVNGTANYILTQMTQQGKTLEDALTEARESGFAEADATADLEGFDAARKLSILGTIAFKQPISYDDIQTRGINGVTPAIIEKVTSKGYHLKHAAVAKYVGNQMNLRCEPVLVKASHPFFHVENETNSISFQSTYNDTVTLIGLGAGSLPTASAIVSDIYLITRGQYYDAIVEPTVIDKISNIPTGEYFIVTEEEMVIKPASQVELDQSQFYASVVE</sequence>
<evidence type="ECO:0000256" key="8">
    <source>
        <dbReference type="ARBA" id="ARBA00023002"/>
    </source>
</evidence>
<feature type="binding site" evidence="14">
    <location>
        <begin position="13"/>
        <end position="18"/>
    </location>
    <ligand>
        <name>NADP(+)</name>
        <dbReference type="ChEBI" id="CHEBI:58349"/>
    </ligand>
</feature>
<feature type="domain" description="Homoserine dehydrogenase catalytic" evidence="15">
    <location>
        <begin position="128"/>
        <end position="305"/>
    </location>
</feature>
<dbReference type="GO" id="GO:0004412">
    <property type="term" value="F:homoserine dehydrogenase activity"/>
    <property type="evidence" value="ECO:0007669"/>
    <property type="project" value="UniProtKB-EC"/>
</dbReference>
<dbReference type="Pfam" id="PF03447">
    <property type="entry name" value="NAD_binding_3"/>
    <property type="match status" value="1"/>
</dbReference>
<dbReference type="InterPro" id="IPR036291">
    <property type="entry name" value="NAD(P)-bd_dom_sf"/>
</dbReference>
<feature type="domain" description="Aspartate/homoserine dehydrogenase NAD-binding" evidence="16">
    <location>
        <begin position="13"/>
        <end position="120"/>
    </location>
</feature>
<evidence type="ECO:0000313" key="18">
    <source>
        <dbReference type="Proteomes" id="UP000262195"/>
    </source>
</evidence>
<evidence type="ECO:0000256" key="11">
    <source>
        <dbReference type="ARBA" id="ARBA00048841"/>
    </source>
</evidence>
<protein>
    <recommendedName>
        <fullName evidence="5 12">Homoserine dehydrogenase</fullName>
        <shortName evidence="12">HDH</shortName>
        <ecNumber evidence="4 12">1.1.1.3</ecNumber>
    </recommendedName>
</protein>
<evidence type="ECO:0000259" key="16">
    <source>
        <dbReference type="Pfam" id="PF03447"/>
    </source>
</evidence>
<dbReference type="UniPathway" id="UPA00051">
    <property type="reaction ID" value="UER00465"/>
</dbReference>